<keyword evidence="11" id="KW-1185">Reference proteome</keyword>
<keyword evidence="6" id="KW-0862">Zinc</keyword>
<dbReference type="PANTHER" id="PTHR21445:SF0">
    <property type="entry name" value="APURINIC-APYRIMIDINIC ENDONUCLEASE"/>
    <property type="match status" value="1"/>
</dbReference>
<dbReference type="NCBIfam" id="NF002199">
    <property type="entry name" value="PRK01060.1-4"/>
    <property type="match status" value="1"/>
</dbReference>
<comment type="caution">
    <text evidence="10">The sequence shown here is derived from an EMBL/GenBank/DDBJ whole genome shotgun (WGS) entry which is preliminary data.</text>
</comment>
<dbReference type="PROSITE" id="PS00731">
    <property type="entry name" value="AP_NUCLEASE_F2_3"/>
    <property type="match status" value="1"/>
</dbReference>
<evidence type="ECO:0000256" key="6">
    <source>
        <dbReference type="ARBA" id="ARBA00022833"/>
    </source>
</evidence>
<evidence type="ECO:0000256" key="2">
    <source>
        <dbReference type="ARBA" id="ARBA00005340"/>
    </source>
</evidence>
<dbReference type="GO" id="GO:0003906">
    <property type="term" value="F:DNA-(apurinic or apyrimidinic site) endonuclease activity"/>
    <property type="evidence" value="ECO:0007669"/>
    <property type="project" value="TreeGrafter"/>
</dbReference>
<keyword evidence="3" id="KW-0479">Metal-binding</keyword>
<keyword evidence="5" id="KW-0378">Hydrolase</keyword>
<gene>
    <name evidence="10" type="ORF">NDN08_005214</name>
</gene>
<dbReference type="Gene3D" id="3.20.20.150">
    <property type="entry name" value="Divalent-metal-dependent TIM barrel enzymes"/>
    <property type="match status" value="1"/>
</dbReference>
<dbReference type="InterPro" id="IPR001719">
    <property type="entry name" value="AP_endonuc_2"/>
</dbReference>
<dbReference type="EMBL" id="JAMWBK010000001">
    <property type="protein sequence ID" value="KAJ8908506.1"/>
    <property type="molecule type" value="Genomic_DNA"/>
</dbReference>
<dbReference type="SMART" id="SM00518">
    <property type="entry name" value="AP2Ec"/>
    <property type="match status" value="1"/>
</dbReference>
<dbReference type="GO" id="GO:0006284">
    <property type="term" value="P:base-excision repair"/>
    <property type="evidence" value="ECO:0007669"/>
    <property type="project" value="TreeGrafter"/>
</dbReference>
<accession>A0AAV8V3G1</accession>
<sequence>MRNRSSKRNAKSEPEELRDGEAHEEVQRPASKGTAKRDKAGVKKKVKVEKVEKSVIKKKKNQVVGKPENVEPEWLEVIEDRREKFPKTRLGAHVSAAGGAASAILRAAELGATAFAFFPRPHRAWKAPPMKEDEVERFKAMMEKCGYKPADAVPHGSYLINLATGDPTMREKSLECLEEEVSRCSRLGVAFYNFHPGSALGGVTHEKGLELVSEGLNQVISKVENVVILIENMCGGGSKVGCQLEDLRTIVDKVVYKDRVGVCLDTCHAYAAGYDISTEEGLETTVEEFDRIVGLNYLKAIHLNDSKGEFGCNADRHEKIGKGCIGQETFQRIMNHQRLSHIPMILETPAEDRIDRRSEHAVEMDLLYSLTS</sequence>
<dbReference type="CDD" id="cd00019">
    <property type="entry name" value="AP2Ec"/>
    <property type="match status" value="1"/>
</dbReference>
<dbReference type="FunFam" id="3.20.20.150:FF:000001">
    <property type="entry name" value="Probable endonuclease 4"/>
    <property type="match status" value="1"/>
</dbReference>
<dbReference type="NCBIfam" id="TIGR00587">
    <property type="entry name" value="nfo"/>
    <property type="match status" value="1"/>
</dbReference>
<dbReference type="GO" id="GO:0008081">
    <property type="term" value="F:phosphoric diester hydrolase activity"/>
    <property type="evidence" value="ECO:0007669"/>
    <property type="project" value="TreeGrafter"/>
</dbReference>
<feature type="domain" description="Xylose isomerase-like TIM barrel" evidence="9">
    <location>
        <begin position="106"/>
        <end position="364"/>
    </location>
</feature>
<keyword evidence="4" id="KW-0227">DNA damage</keyword>
<dbReference type="PANTHER" id="PTHR21445">
    <property type="entry name" value="ENDONUCLEASE IV ENDODEOXYRIBONUCLEASE IV"/>
    <property type="match status" value="1"/>
</dbReference>
<proteinExistence type="inferred from homology"/>
<evidence type="ECO:0000256" key="5">
    <source>
        <dbReference type="ARBA" id="ARBA00022801"/>
    </source>
</evidence>
<evidence type="ECO:0000313" key="11">
    <source>
        <dbReference type="Proteomes" id="UP001157974"/>
    </source>
</evidence>
<dbReference type="Pfam" id="PF01261">
    <property type="entry name" value="AP_endonuc_2"/>
    <property type="match status" value="1"/>
</dbReference>
<dbReference type="HAMAP" id="MF_00152">
    <property type="entry name" value="Nfo"/>
    <property type="match status" value="1"/>
</dbReference>
<evidence type="ECO:0000256" key="4">
    <source>
        <dbReference type="ARBA" id="ARBA00022763"/>
    </source>
</evidence>
<reference evidence="10 11" key="1">
    <citation type="journal article" date="2023" name="Nat. Commun.">
        <title>Origin of minicircular mitochondrial genomes in red algae.</title>
        <authorList>
            <person name="Lee Y."/>
            <person name="Cho C.H."/>
            <person name="Lee Y.M."/>
            <person name="Park S.I."/>
            <person name="Yang J.H."/>
            <person name="West J.A."/>
            <person name="Bhattacharya D."/>
            <person name="Yoon H.S."/>
        </authorList>
    </citation>
    <scope>NUCLEOTIDE SEQUENCE [LARGE SCALE GENOMIC DNA]</scope>
    <source>
        <strain evidence="10 11">CCMP1338</strain>
        <tissue evidence="10">Whole cell</tissue>
    </source>
</reference>
<feature type="compositionally biased region" description="Basic and acidic residues" evidence="8">
    <location>
        <begin position="10"/>
        <end position="27"/>
    </location>
</feature>
<evidence type="ECO:0000256" key="8">
    <source>
        <dbReference type="SAM" id="MobiDB-lite"/>
    </source>
</evidence>
<evidence type="ECO:0000259" key="9">
    <source>
        <dbReference type="Pfam" id="PF01261"/>
    </source>
</evidence>
<evidence type="ECO:0000256" key="3">
    <source>
        <dbReference type="ARBA" id="ARBA00022723"/>
    </source>
</evidence>
<name>A0AAV8V3G1_9RHOD</name>
<keyword evidence="7" id="KW-0234">DNA repair</keyword>
<dbReference type="SUPFAM" id="SSF51658">
    <property type="entry name" value="Xylose isomerase-like"/>
    <property type="match status" value="1"/>
</dbReference>
<dbReference type="InterPro" id="IPR036237">
    <property type="entry name" value="Xyl_isomerase-like_sf"/>
</dbReference>
<comment type="similarity">
    <text evidence="2">Belongs to the AP endonuclease 2 family.</text>
</comment>
<evidence type="ECO:0000313" key="10">
    <source>
        <dbReference type="EMBL" id="KAJ8908506.1"/>
    </source>
</evidence>
<feature type="region of interest" description="Disordered" evidence="8">
    <location>
        <begin position="1"/>
        <end position="48"/>
    </location>
</feature>
<evidence type="ECO:0000256" key="1">
    <source>
        <dbReference type="ARBA" id="ARBA00001947"/>
    </source>
</evidence>
<dbReference type="InterPro" id="IPR013022">
    <property type="entry name" value="Xyl_isomerase-like_TIM-brl"/>
</dbReference>
<dbReference type="GO" id="GO:0003677">
    <property type="term" value="F:DNA binding"/>
    <property type="evidence" value="ECO:0007669"/>
    <property type="project" value="InterPro"/>
</dbReference>
<organism evidence="10 11">
    <name type="scientific">Rhodosorus marinus</name>
    <dbReference type="NCBI Taxonomy" id="101924"/>
    <lineage>
        <taxon>Eukaryota</taxon>
        <taxon>Rhodophyta</taxon>
        <taxon>Stylonematophyceae</taxon>
        <taxon>Stylonematales</taxon>
        <taxon>Stylonemataceae</taxon>
        <taxon>Rhodosorus</taxon>
    </lineage>
</organism>
<comment type="cofactor">
    <cofactor evidence="1">
        <name>Zn(2+)</name>
        <dbReference type="ChEBI" id="CHEBI:29105"/>
    </cofactor>
</comment>
<dbReference type="PROSITE" id="PS51432">
    <property type="entry name" value="AP_NUCLEASE_F2_4"/>
    <property type="match status" value="1"/>
</dbReference>
<evidence type="ECO:0000256" key="7">
    <source>
        <dbReference type="ARBA" id="ARBA00023204"/>
    </source>
</evidence>
<dbReference type="GO" id="GO:0008270">
    <property type="term" value="F:zinc ion binding"/>
    <property type="evidence" value="ECO:0007669"/>
    <property type="project" value="InterPro"/>
</dbReference>
<dbReference type="InterPro" id="IPR018246">
    <property type="entry name" value="AP_endonuc_F2_Zn_BS"/>
</dbReference>
<dbReference type="PROSITE" id="PS00729">
    <property type="entry name" value="AP_NUCLEASE_F2_1"/>
    <property type="match status" value="1"/>
</dbReference>
<dbReference type="Proteomes" id="UP001157974">
    <property type="component" value="Unassembled WGS sequence"/>
</dbReference>
<dbReference type="AlphaFoldDB" id="A0AAV8V3G1"/>
<dbReference type="PROSITE" id="PS00730">
    <property type="entry name" value="AP_NUCLEASE_F2_2"/>
    <property type="match status" value="1"/>
</dbReference>
<protein>
    <recommendedName>
        <fullName evidence="9">Xylose isomerase-like TIM barrel domain-containing protein</fullName>
    </recommendedName>
</protein>